<proteinExistence type="predicted"/>
<dbReference type="Proteomes" id="UP000007178">
    <property type="component" value="Segment"/>
</dbReference>
<name>A0ACD4B123_9CAUD</name>
<accession>A0ACD4B123</accession>
<sequence length="77" mass="8800">MTKFYLIGGALFIGSLLSIEIMNVIDASKMQKLNDQMNAKYYEKSQKEHHSKMKEFCLAADPSSLYLIDLKTLCEGY</sequence>
<evidence type="ECO:0000313" key="2">
    <source>
        <dbReference type="Proteomes" id="UP000007178"/>
    </source>
</evidence>
<keyword evidence="2" id="KW-1185">Reference proteome</keyword>
<organism evidence="1 2">
    <name type="scientific">Cyanophage S-TIM5</name>
    <dbReference type="NCBI Taxonomy" id="1137745"/>
    <lineage>
        <taxon>Viruses</taxon>
        <taxon>Duplodnaviria</taxon>
        <taxon>Heunggongvirae</taxon>
        <taxon>Uroviricota</taxon>
        <taxon>Caudoviricetes</taxon>
        <taxon>Aurunvirus</taxon>
        <taxon>Aurunvirus STIM5</taxon>
    </lineage>
</organism>
<protein>
    <submittedName>
        <fullName evidence="1">Uncharacterized protein</fullName>
    </submittedName>
</protein>
<dbReference type="EMBL" id="JQ245707">
    <property type="protein sequence ID" value="UTS51932.1"/>
    <property type="molecule type" value="Genomic_DNA"/>
</dbReference>
<reference evidence="1 2" key="1">
    <citation type="journal article" date="2012" name="Proc. Natl. Acad. Sci. U.S.A.">
        <title>A novel lineage of myoviruses infecting cyanobacteria is widespread in the oceans.</title>
        <authorList>
            <person name="Sabehi G."/>
            <person name="Shaulov L."/>
            <person name="Silver D.H."/>
            <person name="Yanai I."/>
            <person name="Harel A."/>
            <person name="Lindell D."/>
        </authorList>
    </citation>
    <scope>NUCLEOTIDE SEQUENCE [LARGE SCALE GENOMIC DNA]</scope>
</reference>
<evidence type="ECO:0000313" key="1">
    <source>
        <dbReference type="EMBL" id="UTS51932.1"/>
    </source>
</evidence>